<evidence type="ECO:0000313" key="7">
    <source>
        <dbReference type="EMBL" id="MBP1841297.1"/>
    </source>
</evidence>
<dbReference type="PANTHER" id="PTHR34273:SF2">
    <property type="entry name" value="METHYLTHIORIBOSE KINASE"/>
    <property type="match status" value="1"/>
</dbReference>
<dbReference type="EMBL" id="JAUSUU010000011">
    <property type="protein sequence ID" value="MDQ0336781.1"/>
    <property type="molecule type" value="Genomic_DNA"/>
</dbReference>
<dbReference type="GO" id="GO:0046522">
    <property type="term" value="F:S-methyl-5-thioribose kinase activity"/>
    <property type="evidence" value="ECO:0007669"/>
    <property type="project" value="UniProtKB-EC"/>
</dbReference>
<dbReference type="EC" id="2.7.1.100" evidence="7"/>
<evidence type="ECO:0000313" key="9">
    <source>
        <dbReference type="Proteomes" id="UP001138672"/>
    </source>
</evidence>
<keyword evidence="2 7" id="KW-0808">Transferase</keyword>
<keyword evidence="10" id="KW-1185">Reference proteome</keyword>
<keyword evidence="3" id="KW-0547">Nucleotide-binding</keyword>
<accession>A0A9X0YM47</accession>
<keyword evidence="4 7" id="KW-0418">Kinase</keyword>
<protein>
    <submittedName>
        <fullName evidence="7">5-methylthioribose kinase</fullName>
        <ecNumber evidence="7">2.7.1.100</ecNumber>
    </submittedName>
</protein>
<dbReference type="RefSeq" id="WP_057781421.1">
    <property type="nucleotide sequence ID" value="NZ_JAGGJQ010000010.1"/>
</dbReference>
<dbReference type="Proteomes" id="UP001138672">
    <property type="component" value="Unassembled WGS sequence"/>
</dbReference>
<evidence type="ECO:0000256" key="1">
    <source>
        <dbReference type="ARBA" id="ARBA00010165"/>
    </source>
</evidence>
<dbReference type="OrthoDB" id="9777791at2"/>
<reference evidence="7" key="1">
    <citation type="submission" date="2021-03" db="EMBL/GenBank/DDBJ databases">
        <title>Genomic Encyclopedia of Type Strains, Phase IV (KMG-IV): sequencing the most valuable type-strain genomes for metagenomic binning, comparative biology and taxonomic classification.</title>
        <authorList>
            <person name="Goeker M."/>
        </authorList>
    </citation>
    <scope>NUCLEOTIDE SEQUENCE</scope>
    <source>
        <strain evidence="7">DSM 15523</strain>
        <strain evidence="8 10">DSM 16476</strain>
    </source>
</reference>
<evidence type="ECO:0000256" key="5">
    <source>
        <dbReference type="ARBA" id="ARBA00022840"/>
    </source>
</evidence>
<name>A0A9X0YM47_9FLAO</name>
<evidence type="ECO:0000256" key="2">
    <source>
        <dbReference type="ARBA" id="ARBA00022679"/>
    </source>
</evidence>
<sequence>MFILDANATDKLAHYLQKNKWLSHEDHIISCTKAGEGNMNYVLRITTNQGSFIIKQSRGYVEKYPQIKAPEKRVLTEAAFYTKINTLADLKTQMPDILGLDSENNILLLEDLGQAKDFNILYQANQTLTENNIDVLVQYLNLLHENFYKADPDNELANTEMRKLNYEHIFNYPFLEENGFDLDTIQDGLQTLALKYKKDTVLKQKIAQLGTHYMAKGPYLLHGDFYPASWLSTAQGIKIIDPEFCYYGLREFDLGVLIAHLYLSNQSQEIIHLAKTKYLNFNELDEGILNGFIGVEIMRRLIGLAQLPLQSDLKNKEKLLAFAYQLITT</sequence>
<dbReference type="InterPro" id="IPR002575">
    <property type="entry name" value="Aminoglycoside_PTrfase"/>
</dbReference>
<dbReference type="GO" id="GO:0005524">
    <property type="term" value="F:ATP binding"/>
    <property type="evidence" value="ECO:0007669"/>
    <property type="project" value="UniProtKB-KW"/>
</dbReference>
<comment type="similarity">
    <text evidence="1">Belongs to the methylthioribose kinase family.</text>
</comment>
<evidence type="ECO:0000259" key="6">
    <source>
        <dbReference type="Pfam" id="PF01636"/>
    </source>
</evidence>
<dbReference type="PANTHER" id="PTHR34273">
    <property type="entry name" value="METHYLTHIORIBOSE KINASE"/>
    <property type="match status" value="1"/>
</dbReference>
<organism evidence="7 9">
    <name type="scientific">Formosa algae</name>
    <dbReference type="NCBI Taxonomy" id="225843"/>
    <lineage>
        <taxon>Bacteria</taxon>
        <taxon>Pseudomonadati</taxon>
        <taxon>Bacteroidota</taxon>
        <taxon>Flavobacteriia</taxon>
        <taxon>Flavobacteriales</taxon>
        <taxon>Flavobacteriaceae</taxon>
        <taxon>Formosa</taxon>
    </lineage>
</organism>
<dbReference type="Gene3D" id="3.90.1200.10">
    <property type="match status" value="1"/>
</dbReference>
<dbReference type="SUPFAM" id="SSF56112">
    <property type="entry name" value="Protein kinase-like (PK-like)"/>
    <property type="match status" value="1"/>
</dbReference>
<dbReference type="AlphaFoldDB" id="A0A9X0YM47"/>
<evidence type="ECO:0000313" key="10">
    <source>
        <dbReference type="Proteomes" id="UP001231587"/>
    </source>
</evidence>
<comment type="caution">
    <text evidence="7">The sequence shown here is derived from an EMBL/GenBank/DDBJ whole genome shotgun (WGS) entry which is preliminary data.</text>
</comment>
<keyword evidence="5" id="KW-0067">ATP-binding</keyword>
<feature type="domain" description="Aminoglycoside phosphotransferase" evidence="6">
    <location>
        <begin position="33"/>
        <end position="262"/>
    </location>
</feature>
<gene>
    <name evidence="7" type="ORF">J2Z56_003229</name>
    <name evidence="8" type="ORF">J2Z57_003238</name>
</gene>
<dbReference type="InterPro" id="IPR011009">
    <property type="entry name" value="Kinase-like_dom_sf"/>
</dbReference>
<dbReference type="Gene3D" id="3.30.200.20">
    <property type="entry name" value="Phosphorylase Kinase, domain 1"/>
    <property type="match status" value="1"/>
</dbReference>
<dbReference type="Pfam" id="PF01636">
    <property type="entry name" value="APH"/>
    <property type="match status" value="1"/>
</dbReference>
<dbReference type="Proteomes" id="UP001231587">
    <property type="component" value="Unassembled WGS sequence"/>
</dbReference>
<dbReference type="EMBL" id="JAGGJQ010000010">
    <property type="protein sequence ID" value="MBP1841297.1"/>
    <property type="molecule type" value="Genomic_DNA"/>
</dbReference>
<evidence type="ECO:0000313" key="8">
    <source>
        <dbReference type="EMBL" id="MDQ0336781.1"/>
    </source>
</evidence>
<evidence type="ECO:0000256" key="3">
    <source>
        <dbReference type="ARBA" id="ARBA00022741"/>
    </source>
</evidence>
<evidence type="ECO:0000256" key="4">
    <source>
        <dbReference type="ARBA" id="ARBA00022777"/>
    </source>
</evidence>
<proteinExistence type="inferred from homology"/>